<dbReference type="Pfam" id="PF13561">
    <property type="entry name" value="adh_short_C2"/>
    <property type="match status" value="1"/>
</dbReference>
<dbReference type="Gene3D" id="3.40.50.720">
    <property type="entry name" value="NAD(P)-binding Rossmann-like Domain"/>
    <property type="match status" value="1"/>
</dbReference>
<dbReference type="CDD" id="cd05233">
    <property type="entry name" value="SDR_c"/>
    <property type="match status" value="1"/>
</dbReference>
<accession>A0A0A5HR88</accession>
<dbReference type="AlphaFoldDB" id="A0A0A5HR88"/>
<dbReference type="SUPFAM" id="SSF51735">
    <property type="entry name" value="NAD(P)-binding Rossmann-fold domains"/>
    <property type="match status" value="1"/>
</dbReference>
<dbReference type="Proteomes" id="UP000030451">
    <property type="component" value="Unassembled WGS sequence"/>
</dbReference>
<keyword evidence="2" id="KW-0560">Oxidoreductase</keyword>
<protein>
    <submittedName>
        <fullName evidence="3">Dehydrogenase</fullName>
    </submittedName>
</protein>
<gene>
    <name evidence="3" type="ORF">NM06_20275</name>
</gene>
<dbReference type="FunFam" id="3.40.50.720:FF:000084">
    <property type="entry name" value="Short-chain dehydrogenase reductase"/>
    <property type="match status" value="1"/>
</dbReference>
<dbReference type="OrthoDB" id="9806974at2"/>
<dbReference type="PRINTS" id="PR00081">
    <property type="entry name" value="GDHRDH"/>
</dbReference>
<dbReference type="PRINTS" id="PR00080">
    <property type="entry name" value="SDRFAMILY"/>
</dbReference>
<dbReference type="PROSITE" id="PS00061">
    <property type="entry name" value="ADH_SHORT"/>
    <property type="match status" value="1"/>
</dbReference>
<dbReference type="InterPro" id="IPR036291">
    <property type="entry name" value="NAD(P)-bd_dom_sf"/>
</dbReference>
<sequence length="246" mass="26818">MKKTAIVTGGSKGIGLEVVKRLIEQGVQVVTCSRNKAHWLEQCEVLPELQSVDYLALDISIESQLRDFFDYVERQYGQLDFAINNASPAIGSLGEFGSVALDDLKNTLDVDFWSQAYCLKREISLMGSGGAIVNVSSVNGIRPTPNAAMYSAAKHALEGLTRSVALETISKGIRINAVAPGVTWTPRWQEREREDPGIRERVNDAVPLKRFAHTGEVVDAIEFLLSDKASYIVGHTLVVDGGLSLA</sequence>
<proteinExistence type="inferred from homology"/>
<dbReference type="RefSeq" id="WP_038193389.1">
    <property type="nucleotide sequence ID" value="NZ_JRWP01000062.1"/>
</dbReference>
<comment type="similarity">
    <text evidence="1">Belongs to the short-chain dehydrogenases/reductases (SDR) family.</text>
</comment>
<dbReference type="InterPro" id="IPR002347">
    <property type="entry name" value="SDR_fam"/>
</dbReference>
<comment type="caution">
    <text evidence="3">The sequence shown here is derived from an EMBL/GenBank/DDBJ whole genome shotgun (WGS) entry which is preliminary data.</text>
</comment>
<evidence type="ECO:0000313" key="4">
    <source>
        <dbReference type="Proteomes" id="UP000030451"/>
    </source>
</evidence>
<organism evidence="3 4">
    <name type="scientific">Photobacterium sp. (strain ATCC 43367)</name>
    <dbReference type="NCBI Taxonomy" id="379097"/>
    <lineage>
        <taxon>Bacteria</taxon>
        <taxon>Pseudomonadati</taxon>
        <taxon>Pseudomonadota</taxon>
        <taxon>Gammaproteobacteria</taxon>
        <taxon>Vibrionales</taxon>
        <taxon>Vibrionaceae</taxon>
        <taxon>Vibrio</taxon>
        <taxon>Vibrio oreintalis group</taxon>
    </lineage>
</organism>
<dbReference type="PANTHER" id="PTHR24321:SF8">
    <property type="entry name" value="ESTRADIOL 17-BETA-DEHYDROGENASE 8-RELATED"/>
    <property type="match status" value="1"/>
</dbReference>
<reference evidence="3 4" key="1">
    <citation type="submission" date="2014-10" db="EMBL/GenBank/DDBJ databases">
        <title>Genome sequencing of Vibrio sinaloensis T08.</title>
        <authorList>
            <person name="Chan K.-G."/>
            <person name="Mohamad N.I."/>
        </authorList>
    </citation>
    <scope>NUCLEOTIDE SEQUENCE [LARGE SCALE GENOMIC DNA]</scope>
    <source>
        <strain evidence="3 4">T08</strain>
    </source>
</reference>
<dbReference type="EMBL" id="JRWP01000062">
    <property type="protein sequence ID" value="KGY06860.1"/>
    <property type="molecule type" value="Genomic_DNA"/>
</dbReference>
<evidence type="ECO:0000313" key="3">
    <source>
        <dbReference type="EMBL" id="KGY06860.1"/>
    </source>
</evidence>
<dbReference type="InterPro" id="IPR020904">
    <property type="entry name" value="Sc_DH/Rdtase_CS"/>
</dbReference>
<evidence type="ECO:0000256" key="2">
    <source>
        <dbReference type="ARBA" id="ARBA00023002"/>
    </source>
</evidence>
<dbReference type="STRING" id="379097.SE23_03565"/>
<dbReference type="PANTHER" id="PTHR24321">
    <property type="entry name" value="DEHYDROGENASES, SHORT CHAIN"/>
    <property type="match status" value="1"/>
</dbReference>
<evidence type="ECO:0000256" key="1">
    <source>
        <dbReference type="ARBA" id="ARBA00006484"/>
    </source>
</evidence>
<dbReference type="GO" id="GO:0016491">
    <property type="term" value="F:oxidoreductase activity"/>
    <property type="evidence" value="ECO:0007669"/>
    <property type="project" value="UniProtKB-KW"/>
</dbReference>
<name>A0A0A5HR88_PHOS4</name>